<dbReference type="OrthoDB" id="7392179at2"/>
<sequence>MSTQEQRDELRRKIEESEQRNEDRSIADMARDATDSATEFVKEHPILTVSAVALIGLAIGSRTSKGREVTGRAIGFADHLADLAMAYAGVAATKVGDVTRHSGDRLVDFGDDVAFGSRAARRNAHYYAERQRDAARHAGRRAARKTGRGYRDLKARLPF</sequence>
<keyword evidence="3" id="KW-1185">Reference proteome</keyword>
<name>A0A395LTX3_9SPHN</name>
<dbReference type="EMBL" id="QRBB01000001">
    <property type="protein sequence ID" value="RDS77950.1"/>
    <property type="molecule type" value="Genomic_DNA"/>
</dbReference>
<dbReference type="RefSeq" id="WP_115492180.1">
    <property type="nucleotide sequence ID" value="NZ_JACHWW010000001.1"/>
</dbReference>
<evidence type="ECO:0000256" key="1">
    <source>
        <dbReference type="SAM" id="MobiDB-lite"/>
    </source>
</evidence>
<dbReference type="AlphaFoldDB" id="A0A395LTX3"/>
<evidence type="ECO:0000313" key="3">
    <source>
        <dbReference type="Proteomes" id="UP000254101"/>
    </source>
</evidence>
<protein>
    <submittedName>
        <fullName evidence="2">Uncharacterized protein</fullName>
    </submittedName>
</protein>
<dbReference type="Proteomes" id="UP000254101">
    <property type="component" value="Unassembled WGS sequence"/>
</dbReference>
<feature type="region of interest" description="Disordered" evidence="1">
    <location>
        <begin position="131"/>
        <end position="152"/>
    </location>
</feature>
<feature type="compositionally biased region" description="Basic residues" evidence="1">
    <location>
        <begin position="137"/>
        <end position="148"/>
    </location>
</feature>
<organism evidence="2 3">
    <name type="scientific">Alteriqipengyuania lutimaris</name>
    <dbReference type="NCBI Taxonomy" id="1538146"/>
    <lineage>
        <taxon>Bacteria</taxon>
        <taxon>Pseudomonadati</taxon>
        <taxon>Pseudomonadota</taxon>
        <taxon>Alphaproteobacteria</taxon>
        <taxon>Sphingomonadales</taxon>
        <taxon>Erythrobacteraceae</taxon>
        <taxon>Alteriqipengyuania</taxon>
    </lineage>
</organism>
<gene>
    <name evidence="2" type="ORF">DL238_10300</name>
</gene>
<feature type="region of interest" description="Disordered" evidence="1">
    <location>
        <begin position="1"/>
        <end position="25"/>
    </location>
</feature>
<comment type="caution">
    <text evidence="2">The sequence shown here is derived from an EMBL/GenBank/DDBJ whole genome shotgun (WGS) entry which is preliminary data.</text>
</comment>
<evidence type="ECO:0000313" key="2">
    <source>
        <dbReference type="EMBL" id="RDS77950.1"/>
    </source>
</evidence>
<reference evidence="2 3" key="1">
    <citation type="submission" date="2018-07" db="EMBL/GenBank/DDBJ databases">
        <title>Erythrobacter nanhaiensis sp. nov., a novel member of the genus Erythrobacter isolated from the South China Sea.</title>
        <authorList>
            <person name="Chen X."/>
            <person name="Liu J."/>
        </authorList>
    </citation>
    <scope>NUCLEOTIDE SEQUENCE [LARGE SCALE GENOMIC DNA]</scope>
    <source>
        <strain evidence="2 3">S-5</strain>
    </source>
</reference>
<accession>A0A395LTX3</accession>
<proteinExistence type="predicted"/>